<dbReference type="EMBL" id="CP042966">
    <property type="protein sequence ID" value="QEH07454.1"/>
    <property type="molecule type" value="Genomic_DNA"/>
</dbReference>
<gene>
    <name evidence="3" type="ORF">SMN_2698</name>
</gene>
<dbReference type="InterPro" id="IPR001789">
    <property type="entry name" value="Sig_transdc_resp-reg_receiver"/>
</dbReference>
<reference evidence="3" key="1">
    <citation type="submission" date="2019-08" db="EMBL/GenBank/DDBJ databases">
        <title>Organohalide respiration in Sulfurospirillum species is regulated by a two-component system as unraveled by comparative genomics, and transcriptomics, and regulator binding studies.</title>
        <authorList>
            <person name="Goris T."/>
            <person name="Esken J."/>
            <person name="Gadkari J."/>
            <person name="Bischler T."/>
            <person name="Foerstner K."/>
            <person name="Sharma C.M."/>
            <person name="Diekert G."/>
            <person name="Schubert T."/>
        </authorList>
    </citation>
    <scope>NUCLEOTIDE SEQUENCE [LARGE SCALE GENOMIC DNA]</scope>
    <source>
        <strain evidence="3">N</strain>
    </source>
</reference>
<sequence>MELHYEDYEMGLSSTMIFLIVDDSKISRRWLIEMIPKKILESAEIIEGCNGEEAIALYDQHRPDIVFLDITMPIIDGFEALERIRAINKDALVVMVSADRQKSTKEKVLSLGASALISKPIDEEEFRTTLLKLVF</sequence>
<dbReference type="Pfam" id="PF00072">
    <property type="entry name" value="Response_reg"/>
    <property type="match status" value="1"/>
</dbReference>
<dbReference type="Gene3D" id="3.40.50.2300">
    <property type="match status" value="1"/>
</dbReference>
<accession>A0ABX5Z770</accession>
<dbReference type="EC" id="3.1.1.61" evidence="3"/>
<name>A0ABX5Z770_SULMU</name>
<protein>
    <submittedName>
        <fullName evidence="3">Response regulator CcdB</fullName>
        <ecNumber evidence="3">3.1.1.61</ecNumber>
    </submittedName>
</protein>
<evidence type="ECO:0000259" key="2">
    <source>
        <dbReference type="PROSITE" id="PS50110"/>
    </source>
</evidence>
<evidence type="ECO:0000256" key="1">
    <source>
        <dbReference type="PROSITE-ProRule" id="PRU00169"/>
    </source>
</evidence>
<dbReference type="PANTHER" id="PTHR43228">
    <property type="entry name" value="TWO-COMPONENT RESPONSE REGULATOR"/>
    <property type="match status" value="1"/>
</dbReference>
<feature type="modified residue" description="4-aspartylphosphate" evidence="1">
    <location>
        <position position="69"/>
    </location>
</feature>
<keyword evidence="4" id="KW-1185">Reference proteome</keyword>
<feature type="domain" description="Response regulatory" evidence="2">
    <location>
        <begin position="17"/>
        <end position="134"/>
    </location>
</feature>
<dbReference type="PANTHER" id="PTHR43228:SF1">
    <property type="entry name" value="TWO-COMPONENT RESPONSE REGULATOR ARR22"/>
    <property type="match status" value="1"/>
</dbReference>
<dbReference type="PROSITE" id="PS50110">
    <property type="entry name" value="RESPONSE_REGULATORY"/>
    <property type="match status" value="1"/>
</dbReference>
<keyword evidence="3" id="KW-0378">Hydrolase</keyword>
<evidence type="ECO:0000313" key="4">
    <source>
        <dbReference type="Proteomes" id="UP000323483"/>
    </source>
</evidence>
<dbReference type="Proteomes" id="UP000323483">
    <property type="component" value="Chromosome"/>
</dbReference>
<proteinExistence type="predicted"/>
<organism evidence="3 4">
    <name type="scientific">Sulfurospirillum multivorans</name>
    <name type="common">Dehalospirillum multivorans</name>
    <dbReference type="NCBI Taxonomy" id="66821"/>
    <lineage>
        <taxon>Bacteria</taxon>
        <taxon>Pseudomonadati</taxon>
        <taxon>Campylobacterota</taxon>
        <taxon>Epsilonproteobacteria</taxon>
        <taxon>Campylobacterales</taxon>
        <taxon>Sulfurospirillaceae</taxon>
        <taxon>Sulfurospirillum</taxon>
    </lineage>
</organism>
<dbReference type="SUPFAM" id="SSF52172">
    <property type="entry name" value="CheY-like"/>
    <property type="match status" value="1"/>
</dbReference>
<evidence type="ECO:0000313" key="3">
    <source>
        <dbReference type="EMBL" id="QEH07454.1"/>
    </source>
</evidence>
<dbReference type="SMART" id="SM00448">
    <property type="entry name" value="REC"/>
    <property type="match status" value="1"/>
</dbReference>
<keyword evidence="1" id="KW-0597">Phosphoprotein</keyword>
<dbReference type="InterPro" id="IPR052048">
    <property type="entry name" value="ST_Response_Regulator"/>
</dbReference>
<dbReference type="InterPro" id="IPR011006">
    <property type="entry name" value="CheY-like_superfamily"/>
</dbReference>
<dbReference type="GO" id="GO:0008984">
    <property type="term" value="F:protein-glutamate methylesterase activity"/>
    <property type="evidence" value="ECO:0007669"/>
    <property type="project" value="UniProtKB-EC"/>
</dbReference>